<dbReference type="EMBL" id="CM000883">
    <property type="protein sequence ID" value="KQJ86592.1"/>
    <property type="molecule type" value="Genomic_DNA"/>
</dbReference>
<proteinExistence type="predicted"/>
<name>A0A0Q3IK36_BRADI</name>
<dbReference type="InParanoid" id="A0A0Q3IK36"/>
<reference evidence="2" key="2">
    <citation type="submission" date="2017-06" db="EMBL/GenBank/DDBJ databases">
        <title>WGS assembly of Brachypodium distachyon.</title>
        <authorList>
            <consortium name="The International Brachypodium Initiative"/>
            <person name="Lucas S."/>
            <person name="Harmon-Smith M."/>
            <person name="Lail K."/>
            <person name="Tice H."/>
            <person name="Grimwood J."/>
            <person name="Bruce D."/>
            <person name="Barry K."/>
            <person name="Shu S."/>
            <person name="Lindquist E."/>
            <person name="Wang M."/>
            <person name="Pitluck S."/>
            <person name="Vogel J.P."/>
            <person name="Garvin D.F."/>
            <person name="Mockler T.C."/>
            <person name="Schmutz J."/>
            <person name="Rokhsar D."/>
            <person name="Bevan M.W."/>
        </authorList>
    </citation>
    <scope>NUCLEOTIDE SEQUENCE</scope>
    <source>
        <strain evidence="2">Bd21</strain>
    </source>
</reference>
<organism evidence="2">
    <name type="scientific">Brachypodium distachyon</name>
    <name type="common">Purple false brome</name>
    <name type="synonym">Trachynia distachya</name>
    <dbReference type="NCBI Taxonomy" id="15368"/>
    <lineage>
        <taxon>Eukaryota</taxon>
        <taxon>Viridiplantae</taxon>
        <taxon>Streptophyta</taxon>
        <taxon>Embryophyta</taxon>
        <taxon>Tracheophyta</taxon>
        <taxon>Spermatophyta</taxon>
        <taxon>Magnoliopsida</taxon>
        <taxon>Liliopsida</taxon>
        <taxon>Poales</taxon>
        <taxon>Poaceae</taxon>
        <taxon>BOP clade</taxon>
        <taxon>Pooideae</taxon>
        <taxon>Stipodae</taxon>
        <taxon>Brachypodieae</taxon>
        <taxon>Brachypodium</taxon>
    </lineage>
</organism>
<accession>A0A0Q3IK36</accession>
<reference evidence="3" key="3">
    <citation type="submission" date="2018-08" db="UniProtKB">
        <authorList>
            <consortium name="EnsemblPlants"/>
        </authorList>
    </citation>
    <scope>IDENTIFICATION</scope>
    <source>
        <strain evidence="3">cv. Bd21</strain>
    </source>
</reference>
<gene>
    <name evidence="2" type="ORF">BRADI_4g06533v3</name>
</gene>
<evidence type="ECO:0000256" key="1">
    <source>
        <dbReference type="SAM" id="MobiDB-lite"/>
    </source>
</evidence>
<reference evidence="2 3" key="1">
    <citation type="journal article" date="2010" name="Nature">
        <title>Genome sequencing and analysis of the model grass Brachypodium distachyon.</title>
        <authorList>
            <consortium name="International Brachypodium Initiative"/>
        </authorList>
    </citation>
    <scope>NUCLEOTIDE SEQUENCE [LARGE SCALE GENOMIC DNA]</scope>
    <source>
        <strain evidence="2 3">Bd21</strain>
    </source>
</reference>
<dbReference type="AlphaFoldDB" id="A0A0Q3IK36"/>
<keyword evidence="4" id="KW-1185">Reference proteome</keyword>
<dbReference type="EnsemblPlants" id="KQJ86592">
    <property type="protein sequence ID" value="KQJ86592"/>
    <property type="gene ID" value="BRADI_4g06533v3"/>
</dbReference>
<sequence length="64" mass="6933">MGQSPLLRLPAVAEQVQPVEATTGGSNRKEQLGKSTKSANKYYKNSSKDDLVLRATLESITRLG</sequence>
<evidence type="ECO:0000313" key="2">
    <source>
        <dbReference type="EMBL" id="KQJ86592.1"/>
    </source>
</evidence>
<dbReference type="Gramene" id="KQJ86592">
    <property type="protein sequence ID" value="KQJ86592"/>
    <property type="gene ID" value="BRADI_4g06533v3"/>
</dbReference>
<feature type="region of interest" description="Disordered" evidence="1">
    <location>
        <begin position="18"/>
        <end position="45"/>
    </location>
</feature>
<evidence type="ECO:0000313" key="3">
    <source>
        <dbReference type="EnsemblPlants" id="KQJ86592"/>
    </source>
</evidence>
<feature type="compositionally biased region" description="Low complexity" evidence="1">
    <location>
        <begin position="34"/>
        <end position="45"/>
    </location>
</feature>
<dbReference type="Proteomes" id="UP000008810">
    <property type="component" value="Chromosome 4"/>
</dbReference>
<protein>
    <submittedName>
        <fullName evidence="2 3">Uncharacterized protein</fullName>
    </submittedName>
</protein>
<evidence type="ECO:0000313" key="4">
    <source>
        <dbReference type="Proteomes" id="UP000008810"/>
    </source>
</evidence>